<evidence type="ECO:0000256" key="1">
    <source>
        <dbReference type="SAM" id="SignalP"/>
    </source>
</evidence>
<dbReference type="Gene3D" id="2.60.40.2390">
    <property type="match status" value="1"/>
</dbReference>
<proteinExistence type="predicted"/>
<evidence type="ECO:0000313" key="2">
    <source>
        <dbReference type="EMBL" id="MCB5408618.1"/>
    </source>
</evidence>
<sequence>MMRWLLPLTLPLGLATPLAAGPATPWHSPSVLSMEWGVFCALYAMDQLPAPGTIAGFMHVPRDEITLHWPEEQIVPAQPGIAFGVRALGQPGLFLPEAEVRVFRPGAKQPETWSTTLSGDGASLAFFRFDSEEELLPGLWRFELHDAGVMFFSVEFEVVPPAAQRDIADACGATS</sequence>
<feature type="chain" id="PRO_5046859521" evidence="1">
    <location>
        <begin position="21"/>
        <end position="175"/>
    </location>
</feature>
<organism evidence="2 3">
    <name type="scientific">Pseudogemmobacter faecipullorum</name>
    <dbReference type="NCBI Taxonomy" id="2755041"/>
    <lineage>
        <taxon>Bacteria</taxon>
        <taxon>Pseudomonadati</taxon>
        <taxon>Pseudomonadota</taxon>
        <taxon>Alphaproteobacteria</taxon>
        <taxon>Rhodobacterales</taxon>
        <taxon>Paracoccaceae</taxon>
        <taxon>Pseudogemmobacter</taxon>
    </lineage>
</organism>
<gene>
    <name evidence="2" type="ORF">H0485_01165</name>
</gene>
<keyword evidence="1" id="KW-0732">Signal</keyword>
<dbReference type="EMBL" id="JACDXX010000001">
    <property type="protein sequence ID" value="MCB5408618.1"/>
    <property type="molecule type" value="Genomic_DNA"/>
</dbReference>
<comment type="caution">
    <text evidence="2">The sequence shown here is derived from an EMBL/GenBank/DDBJ whole genome shotgun (WGS) entry which is preliminary data.</text>
</comment>
<evidence type="ECO:0000313" key="3">
    <source>
        <dbReference type="Proteomes" id="UP001198571"/>
    </source>
</evidence>
<reference evidence="2 3" key="1">
    <citation type="submission" date="2020-07" db="EMBL/GenBank/DDBJ databases">
        <title>Pseudogemmobacter sp. nov., isolated from poultry manure in Taiwan.</title>
        <authorList>
            <person name="Lin S.-Y."/>
            <person name="Tang Y.-S."/>
            <person name="Young C.-C."/>
        </authorList>
    </citation>
    <scope>NUCLEOTIDE SEQUENCE [LARGE SCALE GENOMIC DNA]</scope>
    <source>
        <strain evidence="2 3">CC-YST710</strain>
    </source>
</reference>
<dbReference type="Proteomes" id="UP001198571">
    <property type="component" value="Unassembled WGS sequence"/>
</dbReference>
<accession>A0ABS8CGU5</accession>
<name>A0ABS8CGU5_9RHOB</name>
<protein>
    <submittedName>
        <fullName evidence="2">DUF3859 domain-containing protein</fullName>
    </submittedName>
</protein>
<feature type="signal peptide" evidence="1">
    <location>
        <begin position="1"/>
        <end position="20"/>
    </location>
</feature>
<keyword evidence="3" id="KW-1185">Reference proteome</keyword>
<dbReference type="RefSeq" id="WP_226933490.1">
    <property type="nucleotide sequence ID" value="NZ_JACDXX010000001.1"/>
</dbReference>